<keyword evidence="4" id="KW-1185">Reference proteome</keyword>
<dbReference type="KEGG" id="cbot:ATE48_00050"/>
<dbReference type="Gene3D" id="3.30.1460.30">
    <property type="entry name" value="YgaC/TfoX-N like chaperone"/>
    <property type="match status" value="1"/>
</dbReference>
<dbReference type="RefSeq" id="WP_066766458.1">
    <property type="nucleotide sequence ID" value="NZ_CP013244.1"/>
</dbReference>
<dbReference type="InterPro" id="IPR007076">
    <property type="entry name" value="TfoX_N"/>
</dbReference>
<evidence type="ECO:0000256" key="1">
    <source>
        <dbReference type="SAM" id="MobiDB-lite"/>
    </source>
</evidence>
<accession>A0A1B1ACZ6</accession>
<dbReference type="SUPFAM" id="SSF159894">
    <property type="entry name" value="YgaC/TfoX-N like"/>
    <property type="match status" value="1"/>
</dbReference>
<name>A0A1B1ACZ6_9PROT</name>
<feature type="region of interest" description="Disordered" evidence="1">
    <location>
        <begin position="113"/>
        <end position="143"/>
    </location>
</feature>
<reference evidence="3 4" key="1">
    <citation type="submission" date="2015-11" db="EMBL/GenBank/DDBJ databases">
        <title>Whole-Genome Sequence of Candidatus Oderbacter manganicum from the National Park Lower Oder Valley, Germany.</title>
        <authorList>
            <person name="Braun B."/>
            <person name="Liere K."/>
            <person name="Szewzyk U."/>
        </authorList>
    </citation>
    <scope>NUCLEOTIDE SEQUENCE [LARGE SCALE GENOMIC DNA]</scope>
    <source>
        <strain evidence="3 4">OTSz_A_272</strain>
    </source>
</reference>
<dbReference type="STRING" id="1759059.ATE48_00050"/>
<evidence type="ECO:0000313" key="3">
    <source>
        <dbReference type="EMBL" id="ANP44426.1"/>
    </source>
</evidence>
<sequence>MAAADSFHEYVKELFAGVGPVQIKRMFGGAGGYADGVMFLLLGNETIHIKVDDALKLELREEGSGPFAWTPQGGPRAGETIDLGYWRLPDSALDDPDEAAIWGRKALAVARAKAAGRPKKPARARAVKQKSSATSKTTKKNKR</sequence>
<proteinExistence type="predicted"/>
<organism evidence="3 4">
    <name type="scientific">Candidatus Viadribacter manganicus</name>
    <dbReference type="NCBI Taxonomy" id="1759059"/>
    <lineage>
        <taxon>Bacteria</taxon>
        <taxon>Pseudomonadati</taxon>
        <taxon>Pseudomonadota</taxon>
        <taxon>Alphaproteobacteria</taxon>
        <taxon>Hyphomonadales</taxon>
        <taxon>Hyphomonadaceae</taxon>
        <taxon>Candidatus Viadribacter</taxon>
    </lineage>
</organism>
<evidence type="ECO:0000313" key="4">
    <source>
        <dbReference type="Proteomes" id="UP000092498"/>
    </source>
</evidence>
<dbReference type="AlphaFoldDB" id="A0A1B1ACZ6"/>
<dbReference type="OrthoDB" id="1524907at2"/>
<dbReference type="InParanoid" id="A0A1B1ACZ6"/>
<gene>
    <name evidence="3" type="ORF">ATE48_00050</name>
</gene>
<feature type="compositionally biased region" description="Basic residues" evidence="1">
    <location>
        <begin position="114"/>
        <end position="128"/>
    </location>
</feature>
<protein>
    <recommendedName>
        <fullName evidence="2">TfoX N-terminal domain-containing protein</fullName>
    </recommendedName>
</protein>
<evidence type="ECO:0000259" key="2">
    <source>
        <dbReference type="Pfam" id="PF04993"/>
    </source>
</evidence>
<feature type="domain" description="TfoX N-terminal" evidence="2">
    <location>
        <begin position="13"/>
        <end position="109"/>
    </location>
</feature>
<dbReference type="EMBL" id="CP013244">
    <property type="protein sequence ID" value="ANP44426.1"/>
    <property type="molecule type" value="Genomic_DNA"/>
</dbReference>
<dbReference type="Proteomes" id="UP000092498">
    <property type="component" value="Chromosome"/>
</dbReference>
<dbReference type="Pfam" id="PF04993">
    <property type="entry name" value="TfoX_N"/>
    <property type="match status" value="1"/>
</dbReference>